<comment type="caution">
    <text evidence="1">The sequence shown here is derived from an EMBL/GenBank/DDBJ whole genome shotgun (WGS) entry which is preliminary data.</text>
</comment>
<accession>A0A0F9SI74</accession>
<dbReference type="AlphaFoldDB" id="A0A0F9SI74"/>
<protein>
    <submittedName>
        <fullName evidence="1">Uncharacterized protein</fullName>
    </submittedName>
</protein>
<name>A0A0F9SI74_9ZZZZ</name>
<evidence type="ECO:0000313" key="1">
    <source>
        <dbReference type="EMBL" id="KKN36646.1"/>
    </source>
</evidence>
<dbReference type="EMBL" id="LAZR01001953">
    <property type="protein sequence ID" value="KKN36646.1"/>
    <property type="molecule type" value="Genomic_DNA"/>
</dbReference>
<proteinExistence type="predicted"/>
<reference evidence="1" key="1">
    <citation type="journal article" date="2015" name="Nature">
        <title>Complex archaea that bridge the gap between prokaryotes and eukaryotes.</title>
        <authorList>
            <person name="Spang A."/>
            <person name="Saw J.H."/>
            <person name="Jorgensen S.L."/>
            <person name="Zaremba-Niedzwiedzka K."/>
            <person name="Martijn J."/>
            <person name="Lind A.E."/>
            <person name="van Eijk R."/>
            <person name="Schleper C."/>
            <person name="Guy L."/>
            <person name="Ettema T.J."/>
        </authorList>
    </citation>
    <scope>NUCLEOTIDE SEQUENCE</scope>
</reference>
<sequence length="107" mass="11816">MIFFTEGKVMEIEQLTKTGRIVASGLITDRSCYVFAVCGIGVSAATNRFNLYDGFSMGDRLIMTLGGIQYQSDFRSFPTPLFFAKGVYIAFITNGTSFFVQYAEAGE</sequence>
<organism evidence="1">
    <name type="scientific">marine sediment metagenome</name>
    <dbReference type="NCBI Taxonomy" id="412755"/>
    <lineage>
        <taxon>unclassified sequences</taxon>
        <taxon>metagenomes</taxon>
        <taxon>ecological metagenomes</taxon>
    </lineage>
</organism>
<gene>
    <name evidence="1" type="ORF">LCGC14_0771690</name>
</gene>